<evidence type="ECO:0000313" key="1">
    <source>
        <dbReference type="EMBL" id="GAH73342.1"/>
    </source>
</evidence>
<comment type="caution">
    <text evidence="1">The sequence shown here is derived from an EMBL/GenBank/DDBJ whole genome shotgun (WGS) entry which is preliminary data.</text>
</comment>
<protein>
    <recommendedName>
        <fullName evidence="2">DUF2804 domain-containing protein</fullName>
    </recommendedName>
</protein>
<dbReference type="Pfam" id="PF10974">
    <property type="entry name" value="DUF2804"/>
    <property type="match status" value="1"/>
</dbReference>
<proteinExistence type="predicted"/>
<dbReference type="EMBL" id="BARU01033954">
    <property type="protein sequence ID" value="GAH73342.1"/>
    <property type="molecule type" value="Genomic_DNA"/>
</dbReference>
<evidence type="ECO:0008006" key="2">
    <source>
        <dbReference type="Google" id="ProtNLM"/>
    </source>
</evidence>
<dbReference type="PANTHER" id="PTHR35868">
    <property type="entry name" value="DUF2804 DOMAIN-CONTAINING PROTEIN-RELATED"/>
    <property type="match status" value="1"/>
</dbReference>
<name>X1HV39_9ZZZZ</name>
<accession>X1HV39</accession>
<reference evidence="1" key="1">
    <citation type="journal article" date="2014" name="Front. Microbiol.">
        <title>High frequency of phylogenetically diverse reductive dehalogenase-homologous genes in deep subseafloor sedimentary metagenomes.</title>
        <authorList>
            <person name="Kawai M."/>
            <person name="Futagami T."/>
            <person name="Toyoda A."/>
            <person name="Takaki Y."/>
            <person name="Nishi S."/>
            <person name="Hori S."/>
            <person name="Arai W."/>
            <person name="Tsubouchi T."/>
            <person name="Morono Y."/>
            <person name="Uchiyama I."/>
            <person name="Ito T."/>
            <person name="Fujiyama A."/>
            <person name="Inagaki F."/>
            <person name="Takami H."/>
        </authorList>
    </citation>
    <scope>NUCLEOTIDE SEQUENCE</scope>
    <source>
        <strain evidence="1">Expedition CK06-06</strain>
    </source>
</reference>
<dbReference type="AlphaFoldDB" id="X1HV39"/>
<gene>
    <name evidence="1" type="ORF">S03H2_53351</name>
</gene>
<organism evidence="1">
    <name type="scientific">marine sediment metagenome</name>
    <dbReference type="NCBI Taxonomy" id="412755"/>
    <lineage>
        <taxon>unclassified sequences</taxon>
        <taxon>metagenomes</taxon>
        <taxon>ecological metagenomes</taxon>
    </lineage>
</organism>
<dbReference type="InterPro" id="IPR021243">
    <property type="entry name" value="DUF2804"/>
</dbReference>
<sequence length="161" mass="18536">MQGSMTIGGEEVGFTRQESFAIIDDHKGYYPYVMKYDWVTAAGYDQGKLTGFNLTDNQSIDPEKYNENCLWYDGKLQLLPPVKFERPGGVESDWLIRDKYGRVDLSFKPETMNKIDMNLLLIKVKYFGPFGYVSGFIKDMNGSKVIIDRYFGMGEQKYVRG</sequence>